<keyword evidence="3" id="KW-1185">Reference proteome</keyword>
<dbReference type="EMBL" id="RCZC01000007">
    <property type="protein sequence ID" value="TPG49340.1"/>
    <property type="molecule type" value="Genomic_DNA"/>
</dbReference>
<dbReference type="GO" id="GO:0042910">
    <property type="term" value="F:xenobiotic transmembrane transporter activity"/>
    <property type="evidence" value="ECO:0007669"/>
    <property type="project" value="TreeGrafter"/>
</dbReference>
<feature type="transmembrane region" description="Helical" evidence="1">
    <location>
        <begin position="421"/>
        <end position="445"/>
    </location>
</feature>
<dbReference type="GO" id="GO:0005886">
    <property type="term" value="C:plasma membrane"/>
    <property type="evidence" value="ECO:0007669"/>
    <property type="project" value="TreeGrafter"/>
</dbReference>
<dbReference type="SUPFAM" id="SSF82693">
    <property type="entry name" value="Multidrug efflux transporter AcrB pore domain, PN1, PN2, PC1 and PC2 subdomains"/>
    <property type="match status" value="2"/>
</dbReference>
<feature type="transmembrane region" description="Helical" evidence="1">
    <location>
        <begin position="954"/>
        <end position="973"/>
    </location>
</feature>
<keyword evidence="1" id="KW-0812">Transmembrane</keyword>
<keyword evidence="1" id="KW-1133">Transmembrane helix</keyword>
<proteinExistence type="predicted"/>
<dbReference type="Gene3D" id="3.30.70.1440">
    <property type="entry name" value="Multidrug efflux transporter AcrB pore domain"/>
    <property type="match status" value="1"/>
</dbReference>
<feature type="transmembrane region" description="Helical" evidence="1">
    <location>
        <begin position="979"/>
        <end position="1002"/>
    </location>
</feature>
<dbReference type="RefSeq" id="WP_140851765.1">
    <property type="nucleotide sequence ID" value="NZ_RCZC01000007.1"/>
</dbReference>
<feature type="transmembrane region" description="Helical" evidence="1">
    <location>
        <begin position="359"/>
        <end position="381"/>
    </location>
</feature>
<comment type="caution">
    <text evidence="2">The sequence shown here is derived from an EMBL/GenBank/DDBJ whole genome shotgun (WGS) entry which is preliminary data.</text>
</comment>
<dbReference type="Pfam" id="PF00873">
    <property type="entry name" value="ACR_tran"/>
    <property type="match status" value="1"/>
</dbReference>
<feature type="transmembrane region" description="Helical" evidence="1">
    <location>
        <begin position="850"/>
        <end position="870"/>
    </location>
</feature>
<reference evidence="2 3" key="1">
    <citation type="journal article" date="2019" name="Environ. Microbiol.">
        <title>Species interactions and distinct microbial communities in high Arctic permafrost affected cryosols are associated with the CH4 and CO2 gas fluxes.</title>
        <authorList>
            <person name="Altshuler I."/>
            <person name="Hamel J."/>
            <person name="Turney S."/>
            <person name="Magnuson E."/>
            <person name="Levesque R."/>
            <person name="Greer C."/>
            <person name="Whyte L.G."/>
        </authorList>
    </citation>
    <scope>NUCLEOTIDE SEQUENCE [LARGE SCALE GENOMIC DNA]</scope>
    <source>
        <strain evidence="2 3">E6.1</strain>
    </source>
</reference>
<dbReference type="PANTHER" id="PTHR32063">
    <property type="match status" value="1"/>
</dbReference>
<dbReference type="Gene3D" id="3.30.70.1430">
    <property type="entry name" value="Multidrug efflux transporter AcrB pore domain"/>
    <property type="match status" value="2"/>
</dbReference>
<dbReference type="Proteomes" id="UP000319931">
    <property type="component" value="Unassembled WGS sequence"/>
</dbReference>
<feature type="transmembrane region" description="Helical" evidence="1">
    <location>
        <begin position="522"/>
        <end position="541"/>
    </location>
</feature>
<feature type="transmembrane region" description="Helical" evidence="1">
    <location>
        <begin position="902"/>
        <end position="921"/>
    </location>
</feature>
<dbReference type="SUPFAM" id="SSF82866">
    <property type="entry name" value="Multidrug efflux transporter AcrB transmembrane domain"/>
    <property type="match status" value="2"/>
</dbReference>
<dbReference type="SUPFAM" id="SSF82714">
    <property type="entry name" value="Multidrug efflux transporter AcrB TolC docking domain, DN and DC subdomains"/>
    <property type="match status" value="2"/>
</dbReference>
<dbReference type="AlphaFoldDB" id="A0A502FIN8"/>
<dbReference type="Gene3D" id="3.30.70.1320">
    <property type="entry name" value="Multidrug efflux transporter AcrB pore domain like"/>
    <property type="match status" value="1"/>
</dbReference>
<organism evidence="2 3">
    <name type="scientific">Sphingomonas glacialis</name>
    <dbReference type="NCBI Taxonomy" id="658225"/>
    <lineage>
        <taxon>Bacteria</taxon>
        <taxon>Pseudomonadati</taxon>
        <taxon>Pseudomonadota</taxon>
        <taxon>Alphaproteobacteria</taxon>
        <taxon>Sphingomonadales</taxon>
        <taxon>Sphingomonadaceae</taxon>
        <taxon>Sphingomonas</taxon>
    </lineage>
</organism>
<accession>A0A502FIN8</accession>
<feature type="transmembrane region" description="Helical" evidence="1">
    <location>
        <begin position="457"/>
        <end position="479"/>
    </location>
</feature>
<evidence type="ECO:0000313" key="2">
    <source>
        <dbReference type="EMBL" id="TPG49340.1"/>
    </source>
</evidence>
<sequence length="1015" mass="107016">MDRFNLSRWAIRHPALVGFLIAILFAAGAAQFLMLGRDEDPGFTLKEMIVAGTWPGASPAQMQAQIGGPIERTLRAIDHLDFLETYCVEGGCVTRVSLQDSAPKDRVADTWQQVRKRLKDIEPSLPQGASVSADEDNAYVYGYVFTLTGADNARLVQLAEQARDTMLRLPGVAKAQISGEIPRKLFVDFDPRRLAAMGITPGQIARTLTQRTLITPAGISEQSVRVPVRVGDTLDGVAAVEQTRLSGPSGALRVADVATVSRGYADPPDALVRHAGRPAVTLAIAMEPGADGLALGQHLRDAADGIRRQLPAGVSLTQVEDQSENIREAVDTFLIKFFVALAVVLIVAFVTLGWRTGIVVALSVPLTLAIVALFMGASGIGLERISLGALILSLGLLVDDAIISVEAMVVQLEQGASRADAAAFAWTHTAFPMLTGTLLTVIGFLPVGFAESTTSEYAGGIFWVTGSALIVSWVVAVVFTPYLGVRLLPEVASGHGGAALYDTPLYRRLAASVAWCIDHGRLVVLVTLGLLLASGGGMLLVRQQFFPLSDRPEVVVDVSLQPGASIEATSAAVARLERTLAGSPDIRHLDSYVGQGAPRFYLPYAPLLPNPATATMVLVATDLAARERIIARLTDPALATAAKIHVHRLSLGPSAGFPIQYRVIGADPTRLRAIADRLTGILRATPGTTAVQVNWGAQTPVARFELDPGRAAALGVDRAQVAEALDTVLSGQPAGEILQDTKRIGVVVRGRASDRTDPARLLDVAVPTPNGPVPLRQIGHMAIATDDPMLWTRSGERVVTAEADTLGDVQPAEILTDAAPRVAAIAAALPAGYRIETGGDEELSAKANTAIYQLLPVTLAAMLLLLMIQLQSVGRTLLVLATAPLGLIGAVVALLVTGQPFGFVALLGLIALAGMIMRNAIILVDQVQRDHADAPDGDLRAAIIAATVARSRPVVLTALAAVLAFVPLCFNIFWGPMAIVMIGGLIGATLLTLLALPALYALAFGRSDTPEPTHA</sequence>
<name>A0A502FIN8_9SPHN</name>
<dbReference type="Gene3D" id="3.30.2090.10">
    <property type="entry name" value="Multidrug efflux transporter AcrB TolC docking domain, DN and DC subdomains"/>
    <property type="match status" value="2"/>
</dbReference>
<dbReference type="InterPro" id="IPR001036">
    <property type="entry name" value="Acrflvin-R"/>
</dbReference>
<evidence type="ECO:0000256" key="1">
    <source>
        <dbReference type="SAM" id="Phobius"/>
    </source>
</evidence>
<dbReference type="OrthoDB" id="9798415at2"/>
<protein>
    <submittedName>
        <fullName evidence="2">Efflux RND transporter permease subunit</fullName>
    </submittedName>
</protein>
<evidence type="ECO:0000313" key="3">
    <source>
        <dbReference type="Proteomes" id="UP000319931"/>
    </source>
</evidence>
<dbReference type="PRINTS" id="PR00702">
    <property type="entry name" value="ACRIFLAVINRP"/>
</dbReference>
<dbReference type="InterPro" id="IPR027463">
    <property type="entry name" value="AcrB_DN_DC_subdom"/>
</dbReference>
<dbReference type="Gene3D" id="1.20.1640.10">
    <property type="entry name" value="Multidrug efflux transporter AcrB transmembrane domain"/>
    <property type="match status" value="2"/>
</dbReference>
<dbReference type="PANTHER" id="PTHR32063:SF18">
    <property type="entry name" value="CATION EFFLUX SYSTEM PROTEIN"/>
    <property type="match status" value="1"/>
</dbReference>
<gene>
    <name evidence="2" type="ORF">EAH76_18490</name>
</gene>
<keyword evidence="1" id="KW-0472">Membrane</keyword>
<feature type="transmembrane region" description="Helical" evidence="1">
    <location>
        <begin position="877"/>
        <end position="896"/>
    </location>
</feature>
<feature type="transmembrane region" description="Helical" evidence="1">
    <location>
        <begin position="333"/>
        <end position="352"/>
    </location>
</feature>